<keyword evidence="2" id="KW-1185">Reference proteome</keyword>
<dbReference type="Proteomes" id="UP000784294">
    <property type="component" value="Unassembled WGS sequence"/>
</dbReference>
<proteinExistence type="predicted"/>
<name>A0A3S5C7Y2_9PLAT</name>
<organism evidence="1 2">
    <name type="scientific">Protopolystoma xenopodis</name>
    <dbReference type="NCBI Taxonomy" id="117903"/>
    <lineage>
        <taxon>Eukaryota</taxon>
        <taxon>Metazoa</taxon>
        <taxon>Spiralia</taxon>
        <taxon>Lophotrochozoa</taxon>
        <taxon>Platyhelminthes</taxon>
        <taxon>Monogenea</taxon>
        <taxon>Polyopisthocotylea</taxon>
        <taxon>Polystomatidea</taxon>
        <taxon>Polystomatidae</taxon>
        <taxon>Protopolystoma</taxon>
    </lineage>
</organism>
<evidence type="ECO:0000313" key="1">
    <source>
        <dbReference type="EMBL" id="VEL41220.1"/>
    </source>
</evidence>
<reference evidence="1" key="1">
    <citation type="submission" date="2018-11" db="EMBL/GenBank/DDBJ databases">
        <authorList>
            <consortium name="Pathogen Informatics"/>
        </authorList>
    </citation>
    <scope>NUCLEOTIDE SEQUENCE</scope>
</reference>
<dbReference type="EMBL" id="CAAALY010268453">
    <property type="protein sequence ID" value="VEL41220.1"/>
    <property type="molecule type" value="Genomic_DNA"/>
</dbReference>
<gene>
    <name evidence="1" type="ORF">PXEA_LOCUS34660</name>
</gene>
<dbReference type="AlphaFoldDB" id="A0A3S5C7Y2"/>
<accession>A0A3S5C7Y2</accession>
<sequence length="94" mass="10272">MNLTRLQTIRDRPSDEPSCDHGLLMSARALWQVVVLGCLIPELTVGRKFVDASGRKQQQQNKPQLKQSYLPGLASSLSSQAMYTPEAAGNSTKG</sequence>
<protein>
    <submittedName>
        <fullName evidence="1">Uncharacterized protein</fullName>
    </submittedName>
</protein>
<comment type="caution">
    <text evidence="1">The sequence shown here is derived from an EMBL/GenBank/DDBJ whole genome shotgun (WGS) entry which is preliminary data.</text>
</comment>
<evidence type="ECO:0000313" key="2">
    <source>
        <dbReference type="Proteomes" id="UP000784294"/>
    </source>
</evidence>